<keyword evidence="6" id="KW-0378">Hydrolase</keyword>
<dbReference type="GO" id="GO:0015833">
    <property type="term" value="P:peptide transport"/>
    <property type="evidence" value="ECO:0007669"/>
    <property type="project" value="InterPro"/>
</dbReference>
<dbReference type="GO" id="GO:0016887">
    <property type="term" value="F:ATP hydrolysis activity"/>
    <property type="evidence" value="ECO:0007669"/>
    <property type="project" value="InterPro"/>
</dbReference>
<proteinExistence type="inferred from homology"/>
<dbReference type="GO" id="GO:0005524">
    <property type="term" value="F:ATP binding"/>
    <property type="evidence" value="ECO:0007669"/>
    <property type="project" value="UniProtKB-KW"/>
</dbReference>
<dbReference type="PROSITE" id="PS50893">
    <property type="entry name" value="ABC_TRANSPORTER_2"/>
    <property type="match status" value="1"/>
</dbReference>
<organism evidence="6 7">
    <name type="scientific">Ewingella americana (strain ATCC 33852 / DSM 4580 / CCUG 14506 / JCM 5911 / LMG 7869 / NCTC 12157 / CDC 1468-78)</name>
    <dbReference type="NCBI Taxonomy" id="910964"/>
    <lineage>
        <taxon>Bacteria</taxon>
        <taxon>Pseudomonadati</taxon>
        <taxon>Pseudomonadota</taxon>
        <taxon>Gammaproteobacteria</taxon>
        <taxon>Enterobacterales</taxon>
        <taxon>Yersiniaceae</taxon>
        <taxon>Ewingella</taxon>
    </lineage>
</organism>
<dbReference type="PANTHER" id="PTHR43776">
    <property type="entry name" value="TRANSPORT ATP-BINDING PROTEIN"/>
    <property type="match status" value="1"/>
</dbReference>
<evidence type="ECO:0000313" key="6">
    <source>
        <dbReference type="EMBL" id="KFC81920.1"/>
    </source>
</evidence>
<evidence type="ECO:0000256" key="3">
    <source>
        <dbReference type="ARBA" id="ARBA00022741"/>
    </source>
</evidence>
<dbReference type="InterPro" id="IPR027417">
    <property type="entry name" value="P-loop_NTPase"/>
</dbReference>
<dbReference type="InterPro" id="IPR003439">
    <property type="entry name" value="ABC_transporter-like_ATP-bd"/>
</dbReference>
<evidence type="ECO:0000256" key="4">
    <source>
        <dbReference type="ARBA" id="ARBA00022840"/>
    </source>
</evidence>
<keyword evidence="2" id="KW-0813">Transport</keyword>
<dbReference type="NCBIfam" id="TIGR01727">
    <property type="entry name" value="oligo_HPY"/>
    <property type="match status" value="1"/>
</dbReference>
<dbReference type="InterPro" id="IPR003593">
    <property type="entry name" value="AAA+_ATPase"/>
</dbReference>
<comment type="caution">
    <text evidence="6">The sequence shown here is derived from an EMBL/GenBank/DDBJ whole genome shotgun (WGS) entry which is preliminary data.</text>
</comment>
<dbReference type="GO" id="GO:0055085">
    <property type="term" value="P:transmembrane transport"/>
    <property type="evidence" value="ECO:0007669"/>
    <property type="project" value="UniProtKB-ARBA"/>
</dbReference>
<dbReference type="AlphaFoldDB" id="A0A085GDX5"/>
<reference evidence="6 7" key="1">
    <citation type="submission" date="2014-05" db="EMBL/GenBank/DDBJ databases">
        <title>ATOL: Assembling a taxonomically balanced genome-scale reconstruction of the evolutionary history of the Enterobacteriaceae.</title>
        <authorList>
            <person name="Plunkett G.III."/>
            <person name="Neeno-Eckwall E.C."/>
            <person name="Glasner J.D."/>
            <person name="Perna N.T."/>
        </authorList>
    </citation>
    <scope>NUCLEOTIDE SEQUENCE [LARGE SCALE GENOMIC DNA]</scope>
    <source>
        <strain evidence="6 7">ATCC 33852</strain>
    </source>
</reference>
<dbReference type="GeneID" id="78379995"/>
<gene>
    <name evidence="6" type="ORF">GEAM_1648</name>
</gene>
<dbReference type="PANTHER" id="PTHR43776:SF7">
    <property type="entry name" value="D,D-DIPEPTIDE TRANSPORT ATP-BINDING PROTEIN DDPF-RELATED"/>
    <property type="match status" value="1"/>
</dbReference>
<sequence>MNTQTLLPTAPPTLTEIPAAEAPAARHALMKVQDLHIHFEVGASSLSGLLKRQQKALLQAVRGISFTVYQGETFSLVGESGCGKSTVARALAGVYQPTSGQIHHAGRPLTAGSTASGRGIQMIFQDPYASLNPRWRIERIIAEPLMLQNRVGNVRQARAQVAAALSQVGLSEADMFKFPHEFSGGQRQRISIARALVTQPDFLICDEPTSALDVSVQAQVLNLMSDLQDNLGLTYFFISHNMSVVSHFSDRVGVMYLGRIVELGPVDEIFRHPGHPYTRMLIDAIPKIGGQHGERQPISGDVPSPLAPPVGCAFHPRCPQATDLCRRETPPVSALSEQHHIECHHPTLVARPHLQVLTQSL</sequence>
<protein>
    <submittedName>
        <fullName evidence="6">Oligopeptide transport ATP-binding protein</fullName>
        <ecNumber evidence="6">3.6.1.15</ecNumber>
        <ecNumber evidence="6">3.6.1.3</ecNumber>
    </submittedName>
</protein>
<evidence type="ECO:0000313" key="7">
    <source>
        <dbReference type="Proteomes" id="UP000028640"/>
    </source>
</evidence>
<dbReference type="OrthoDB" id="9784450at2"/>
<dbReference type="InterPro" id="IPR017871">
    <property type="entry name" value="ABC_transporter-like_CS"/>
</dbReference>
<dbReference type="eggNOG" id="COG4608">
    <property type="taxonomic scope" value="Bacteria"/>
</dbReference>
<dbReference type="Gene3D" id="3.40.50.300">
    <property type="entry name" value="P-loop containing nucleotide triphosphate hydrolases"/>
    <property type="match status" value="1"/>
</dbReference>
<dbReference type="Pfam" id="PF08352">
    <property type="entry name" value="oligo_HPY"/>
    <property type="match status" value="1"/>
</dbReference>
<dbReference type="EC" id="3.6.1.3" evidence="6"/>
<evidence type="ECO:0000256" key="1">
    <source>
        <dbReference type="ARBA" id="ARBA00005417"/>
    </source>
</evidence>
<accession>A0A085GDX5</accession>
<dbReference type="EC" id="3.6.1.15" evidence="6"/>
<dbReference type="EMBL" id="JMPJ01000046">
    <property type="protein sequence ID" value="KFC81920.1"/>
    <property type="molecule type" value="Genomic_DNA"/>
</dbReference>
<dbReference type="SMART" id="SM00382">
    <property type="entry name" value="AAA"/>
    <property type="match status" value="1"/>
</dbReference>
<dbReference type="Pfam" id="PF00005">
    <property type="entry name" value="ABC_tran"/>
    <property type="match status" value="1"/>
</dbReference>
<keyword evidence="3" id="KW-0547">Nucleotide-binding</keyword>
<dbReference type="STRING" id="910964.GEAM_1648"/>
<evidence type="ECO:0000256" key="2">
    <source>
        <dbReference type="ARBA" id="ARBA00022448"/>
    </source>
</evidence>
<comment type="similarity">
    <text evidence="1">Belongs to the ABC transporter superfamily.</text>
</comment>
<evidence type="ECO:0000259" key="5">
    <source>
        <dbReference type="PROSITE" id="PS50893"/>
    </source>
</evidence>
<feature type="domain" description="ABC transporter" evidence="5">
    <location>
        <begin position="30"/>
        <end position="282"/>
    </location>
</feature>
<keyword evidence="4 6" id="KW-0067">ATP-binding</keyword>
<dbReference type="SUPFAM" id="SSF52540">
    <property type="entry name" value="P-loop containing nucleoside triphosphate hydrolases"/>
    <property type="match status" value="1"/>
</dbReference>
<dbReference type="PROSITE" id="PS00211">
    <property type="entry name" value="ABC_TRANSPORTER_1"/>
    <property type="match status" value="1"/>
</dbReference>
<dbReference type="CDD" id="cd03257">
    <property type="entry name" value="ABC_NikE_OppD_transporters"/>
    <property type="match status" value="1"/>
</dbReference>
<dbReference type="RefSeq" id="WP_084674082.1">
    <property type="nucleotide sequence ID" value="NZ_JMPJ01000046.1"/>
</dbReference>
<dbReference type="FunFam" id="3.40.50.300:FF:000016">
    <property type="entry name" value="Oligopeptide ABC transporter ATP-binding component"/>
    <property type="match status" value="1"/>
</dbReference>
<dbReference type="Proteomes" id="UP000028640">
    <property type="component" value="Unassembled WGS sequence"/>
</dbReference>
<dbReference type="InterPro" id="IPR013563">
    <property type="entry name" value="Oligopep_ABC_C"/>
</dbReference>
<dbReference type="InterPro" id="IPR050319">
    <property type="entry name" value="ABC_transp_ATP-bind"/>
</dbReference>
<keyword evidence="7" id="KW-1185">Reference proteome</keyword>
<name>A0A085GDX5_EWIA3</name>